<feature type="non-terminal residue" evidence="1">
    <location>
        <position position="1"/>
    </location>
</feature>
<reference evidence="1 2" key="1">
    <citation type="journal article" date="2021" name="Hortic Res">
        <title>The domestication of Cucurbita argyrosperma as revealed by the genome of its wild relative.</title>
        <authorList>
            <person name="Barrera-Redondo J."/>
            <person name="Sanchez-de la Vega G."/>
            <person name="Aguirre-Liguori J.A."/>
            <person name="Castellanos-Morales G."/>
            <person name="Gutierrez-Guerrero Y.T."/>
            <person name="Aguirre-Dugua X."/>
            <person name="Aguirre-Planter E."/>
            <person name="Tenaillon M.I."/>
            <person name="Lira-Saade R."/>
            <person name="Eguiarte L.E."/>
        </authorList>
    </citation>
    <scope>NUCLEOTIDE SEQUENCE [LARGE SCALE GENOMIC DNA]</scope>
    <source>
        <strain evidence="1">JBR-2021</strain>
    </source>
</reference>
<dbReference type="Proteomes" id="UP000685013">
    <property type="component" value="Chromosome 5"/>
</dbReference>
<evidence type="ECO:0000313" key="1">
    <source>
        <dbReference type="EMBL" id="KAG6598273.1"/>
    </source>
</evidence>
<proteinExistence type="predicted"/>
<accession>A0AAV6NIZ9</accession>
<sequence>MITATNITITVTRRALARRRMTPTNTTIIIADLNSFKLLPGAAKRPPRHMKIGLPVPELVLTIGGLRMIKDGETLLQERKEIPREIEDNVIAARKEEEN</sequence>
<dbReference type="AlphaFoldDB" id="A0AAV6NIZ9"/>
<protein>
    <submittedName>
        <fullName evidence="1">Uncharacterized protein</fullName>
    </submittedName>
</protein>
<organism evidence="1 2">
    <name type="scientific">Cucurbita argyrosperma subsp. sororia</name>
    <dbReference type="NCBI Taxonomy" id="37648"/>
    <lineage>
        <taxon>Eukaryota</taxon>
        <taxon>Viridiplantae</taxon>
        <taxon>Streptophyta</taxon>
        <taxon>Embryophyta</taxon>
        <taxon>Tracheophyta</taxon>
        <taxon>Spermatophyta</taxon>
        <taxon>Magnoliopsida</taxon>
        <taxon>eudicotyledons</taxon>
        <taxon>Gunneridae</taxon>
        <taxon>Pentapetalae</taxon>
        <taxon>rosids</taxon>
        <taxon>fabids</taxon>
        <taxon>Cucurbitales</taxon>
        <taxon>Cucurbitaceae</taxon>
        <taxon>Cucurbiteae</taxon>
        <taxon>Cucurbita</taxon>
    </lineage>
</organism>
<gene>
    <name evidence="1" type="ORF">SDJN03_08051</name>
</gene>
<comment type="caution">
    <text evidence="1">The sequence shown here is derived from an EMBL/GenBank/DDBJ whole genome shotgun (WGS) entry which is preliminary data.</text>
</comment>
<dbReference type="EMBL" id="JAGKQH010000005">
    <property type="protein sequence ID" value="KAG6598273.1"/>
    <property type="molecule type" value="Genomic_DNA"/>
</dbReference>
<name>A0AAV6NIZ9_9ROSI</name>
<keyword evidence="2" id="KW-1185">Reference proteome</keyword>
<evidence type="ECO:0000313" key="2">
    <source>
        <dbReference type="Proteomes" id="UP000685013"/>
    </source>
</evidence>